<dbReference type="Proteomes" id="UP000556843">
    <property type="component" value="Unassembled WGS sequence"/>
</dbReference>
<organism evidence="1 2">
    <name type="scientific">Streptomyces fungicidicus</name>
    <dbReference type="NCBI Taxonomy" id="68203"/>
    <lineage>
        <taxon>Bacteria</taxon>
        <taxon>Bacillati</taxon>
        <taxon>Actinomycetota</taxon>
        <taxon>Actinomycetes</taxon>
        <taxon>Kitasatosporales</taxon>
        <taxon>Streptomycetaceae</taxon>
        <taxon>Streptomyces</taxon>
    </lineage>
</organism>
<evidence type="ECO:0000313" key="2">
    <source>
        <dbReference type="Proteomes" id="UP000556843"/>
    </source>
</evidence>
<gene>
    <name evidence="1" type="ORF">G6W56_23590</name>
</gene>
<reference evidence="1" key="1">
    <citation type="submission" date="2020-03" db="EMBL/GenBank/DDBJ databases">
        <title>Complete genome sequence of sixteen Streptomyces strains facilitates identification of candidate genes involved in plant growth-promotion in grain legumes and cereals.</title>
        <authorList>
            <person name="Gopalakrishnan S."/>
            <person name="Thakur V."/>
            <person name="Saxena R."/>
            <person name="Vadlamudi S."/>
            <person name="Purohit S."/>
            <person name="Kumar V."/>
            <person name="Rathore A."/>
            <person name="Chitikineni A."/>
            <person name="Varshney R.K."/>
        </authorList>
    </citation>
    <scope>NUCLEOTIDE SEQUENCE</scope>
    <source>
        <strain evidence="1">CAI-93</strain>
    </source>
</reference>
<dbReference type="EMBL" id="JAANNW010000024">
    <property type="protein sequence ID" value="NUV77079.1"/>
    <property type="molecule type" value="Genomic_DNA"/>
</dbReference>
<comment type="caution">
    <text evidence="1">The sequence shown here is derived from an EMBL/GenBank/DDBJ whole genome shotgun (WGS) entry which is preliminary data.</text>
</comment>
<accession>A0ACC7Y519</accession>
<keyword evidence="2" id="KW-1185">Reference proteome</keyword>
<evidence type="ECO:0000313" key="1">
    <source>
        <dbReference type="EMBL" id="NUV77079.1"/>
    </source>
</evidence>
<name>A0ACC7Y519_9ACTN</name>
<proteinExistence type="predicted"/>
<sequence>MHHHGEVGELADDGQVVGDEEDREPLAVAEGGGDGLAGADGGAEAEPEQLAEPVPLLHEDRLVEVVAGARVPS</sequence>
<protein>
    <submittedName>
        <fullName evidence="1">Uncharacterized protein</fullName>
    </submittedName>
</protein>